<reference evidence="7 8" key="1">
    <citation type="journal article" date="2015" name="Int. J. Syst. Evol. Microbiol.">
        <title>Sphingomonas hengshuiensis sp. nov., isolated from lake wetland.</title>
        <authorList>
            <person name="Wei S."/>
            <person name="Wang T."/>
            <person name="Liu H."/>
            <person name="Zhang C."/>
            <person name="Guo J."/>
            <person name="Wang Q."/>
            <person name="Liang K."/>
            <person name="Zhang Z."/>
        </authorList>
    </citation>
    <scope>NUCLEOTIDE SEQUENCE [LARGE SCALE GENOMIC DNA]</scope>
    <source>
        <strain evidence="7 8">WHSC-8</strain>
    </source>
</reference>
<dbReference type="SUPFAM" id="SSF102114">
    <property type="entry name" value="Radical SAM enzymes"/>
    <property type="match status" value="1"/>
</dbReference>
<keyword evidence="8" id="KW-1185">Reference proteome</keyword>
<proteinExistence type="predicted"/>
<dbReference type="SFLD" id="SFLDG01067">
    <property type="entry name" value="SPASM/twitch_domain_containing"/>
    <property type="match status" value="1"/>
</dbReference>
<dbReference type="PANTHER" id="PTHR43306:SF1">
    <property type="entry name" value="7,8-DIHYDRO-6-HYDROXYMETHYLPTERIN DIMETHYLTRANSFERASE"/>
    <property type="match status" value="1"/>
</dbReference>
<dbReference type="InterPro" id="IPR058240">
    <property type="entry name" value="rSAM_sf"/>
</dbReference>
<dbReference type="Proteomes" id="UP000032300">
    <property type="component" value="Chromosome"/>
</dbReference>
<keyword evidence="4" id="KW-0408">Iron</keyword>
<evidence type="ECO:0000256" key="4">
    <source>
        <dbReference type="ARBA" id="ARBA00023004"/>
    </source>
</evidence>
<keyword evidence="3" id="KW-0479">Metal-binding</keyword>
<dbReference type="InterPro" id="IPR007197">
    <property type="entry name" value="rSAM"/>
</dbReference>
<dbReference type="EMBL" id="CP010836">
    <property type="protein sequence ID" value="AJP74027.1"/>
    <property type="molecule type" value="Genomic_DNA"/>
</dbReference>
<accession>A0A7U5CUS6</accession>
<dbReference type="KEGG" id="sphi:TS85_22850"/>
<evidence type="ECO:0000313" key="7">
    <source>
        <dbReference type="EMBL" id="AJP74027.1"/>
    </source>
</evidence>
<evidence type="ECO:0000313" key="8">
    <source>
        <dbReference type="Proteomes" id="UP000032300"/>
    </source>
</evidence>
<dbReference type="GO" id="GO:0046872">
    <property type="term" value="F:metal ion binding"/>
    <property type="evidence" value="ECO:0007669"/>
    <property type="project" value="UniProtKB-KW"/>
</dbReference>
<dbReference type="SFLD" id="SFLDS00029">
    <property type="entry name" value="Radical_SAM"/>
    <property type="match status" value="1"/>
</dbReference>
<protein>
    <submittedName>
        <fullName evidence="7">Radical SAM protein</fullName>
    </submittedName>
</protein>
<dbReference type="Pfam" id="PF04055">
    <property type="entry name" value="Radical_SAM"/>
    <property type="match status" value="1"/>
</dbReference>
<dbReference type="PANTHER" id="PTHR43306">
    <property type="entry name" value="7,8-DIHYDRO-6-HYDROXYMETHYLPTERIN DIMETHYLTRANSFERASE"/>
    <property type="match status" value="1"/>
</dbReference>
<dbReference type="AlphaFoldDB" id="A0A7U5CUS6"/>
<comment type="cofactor">
    <cofactor evidence="1">
        <name>[4Fe-4S] cluster</name>
        <dbReference type="ChEBI" id="CHEBI:49883"/>
    </cofactor>
</comment>
<evidence type="ECO:0000256" key="1">
    <source>
        <dbReference type="ARBA" id="ARBA00001966"/>
    </source>
</evidence>
<evidence type="ECO:0000259" key="6">
    <source>
        <dbReference type="PROSITE" id="PS51918"/>
    </source>
</evidence>
<evidence type="ECO:0000256" key="2">
    <source>
        <dbReference type="ARBA" id="ARBA00022691"/>
    </source>
</evidence>
<name>A0A7U5CUS6_9SPHN</name>
<dbReference type="RefSeq" id="WP_227698588.1">
    <property type="nucleotide sequence ID" value="NZ_CP010836.1"/>
</dbReference>
<dbReference type="InterPro" id="IPR034474">
    <property type="entry name" value="Methyltransferase_Class_D"/>
</dbReference>
<dbReference type="GO" id="GO:0051536">
    <property type="term" value="F:iron-sulfur cluster binding"/>
    <property type="evidence" value="ECO:0007669"/>
    <property type="project" value="UniProtKB-KW"/>
</dbReference>
<dbReference type="InterPro" id="IPR013785">
    <property type="entry name" value="Aldolase_TIM"/>
</dbReference>
<reference evidence="7 8" key="2">
    <citation type="submission" date="2015-02" db="EMBL/GenBank/DDBJ databases">
        <title>The complete genome of Sphingomonas hengshuiensis sp. WHSC-8 isolated from soil of Hengshui Lake.</title>
        <authorList>
            <person name="Wei S."/>
            <person name="Guo J."/>
            <person name="Su C."/>
            <person name="Wu R."/>
            <person name="Zhang Z."/>
            <person name="Liang K."/>
            <person name="Li H."/>
            <person name="Wang T."/>
            <person name="Liu H."/>
            <person name="Zhang C."/>
            <person name="Li Z."/>
            <person name="Wang Q."/>
            <person name="Meng J."/>
        </authorList>
    </citation>
    <scope>NUCLEOTIDE SEQUENCE [LARGE SCALE GENOMIC DNA]</scope>
    <source>
        <strain evidence="7 8">WHSC-8</strain>
    </source>
</reference>
<dbReference type="PROSITE" id="PS51918">
    <property type="entry name" value="RADICAL_SAM"/>
    <property type="match status" value="1"/>
</dbReference>
<keyword evidence="2" id="KW-0949">S-adenosyl-L-methionine</keyword>
<evidence type="ECO:0000256" key="5">
    <source>
        <dbReference type="ARBA" id="ARBA00023014"/>
    </source>
</evidence>
<feature type="domain" description="Radical SAM core" evidence="6">
    <location>
        <begin position="95"/>
        <end position="311"/>
    </location>
</feature>
<keyword evidence="5" id="KW-0411">Iron-sulfur</keyword>
<sequence length="470" mass="51787">MQSPPDRKAAPYIFHGQTTSLCEVCLEPVPAKVILEQDCVYYLKRCRAHGVQKTLISDDLPYWRSQKDWLKPGDRPLRAQTRTEAGCPFDCGLCPDHEQHSCLAIVEINSACNLACPVCFADAEDMHGAHLPLDVIEGMLDALVESEGEPDLLQLSGGEPTLHPRFFEILDAVKRRPIRHVMINTNGVRIAQDPAFVARLAEYAPGLEVYLQFDSLDDDALVNLRGARLSRIRRAALEALERVGLSTTLVAVVKRGVNDGEIAAIVNHALEWSCVRGVTFQPVQDAGRNDGFDAKANRMLLTQIRREVARSGVFGADDMIPLPCNPDQICIGYGLRDGASVTPITSLLPRELILSGPNTVSYEAYPALREAILGLLSLATTQCNTEDKLAGVLCCLPRALVPETLSYANSFRVVIQQFLDRYNFDLATVKRSCVHFVTPEGQIIPFDTYNSFYRPGAEGASVLARARGDR</sequence>
<dbReference type="CDD" id="cd01335">
    <property type="entry name" value="Radical_SAM"/>
    <property type="match status" value="1"/>
</dbReference>
<dbReference type="SFLD" id="SFLDG01100">
    <property type="entry name" value="methyltransferase_(Class_D)"/>
    <property type="match status" value="1"/>
</dbReference>
<organism evidence="7 8">
    <name type="scientific">Sphingomonas hengshuiensis</name>
    <dbReference type="NCBI Taxonomy" id="1609977"/>
    <lineage>
        <taxon>Bacteria</taxon>
        <taxon>Pseudomonadati</taxon>
        <taxon>Pseudomonadota</taxon>
        <taxon>Alphaproteobacteria</taxon>
        <taxon>Sphingomonadales</taxon>
        <taxon>Sphingomonadaceae</taxon>
        <taxon>Sphingomonas</taxon>
    </lineage>
</organism>
<dbReference type="GO" id="GO:0003824">
    <property type="term" value="F:catalytic activity"/>
    <property type="evidence" value="ECO:0007669"/>
    <property type="project" value="InterPro"/>
</dbReference>
<dbReference type="Gene3D" id="3.20.20.70">
    <property type="entry name" value="Aldolase class I"/>
    <property type="match status" value="1"/>
</dbReference>
<dbReference type="InterPro" id="IPR056488">
    <property type="entry name" value="Zn_ribbon_HMPTM"/>
</dbReference>
<dbReference type="Pfam" id="PF23545">
    <property type="entry name" value="Zn_ribbon_HMPTM"/>
    <property type="match status" value="1"/>
</dbReference>
<evidence type="ECO:0000256" key="3">
    <source>
        <dbReference type="ARBA" id="ARBA00022723"/>
    </source>
</evidence>
<gene>
    <name evidence="7" type="ORF">TS85_22850</name>
</gene>